<keyword evidence="2" id="KW-0479">Metal-binding</keyword>
<dbReference type="InterPro" id="IPR036864">
    <property type="entry name" value="Zn2-C6_fun-type_DNA-bd_sf"/>
</dbReference>
<dbReference type="PROSITE" id="PS50048">
    <property type="entry name" value="ZN2_CY6_FUNGAL_2"/>
    <property type="match status" value="1"/>
</dbReference>
<evidence type="ECO:0000256" key="8">
    <source>
        <dbReference type="SAM" id="MobiDB-lite"/>
    </source>
</evidence>
<dbReference type="SMART" id="SM00066">
    <property type="entry name" value="GAL4"/>
    <property type="match status" value="1"/>
</dbReference>
<dbReference type="Gene3D" id="4.10.240.10">
    <property type="entry name" value="Zn(2)-C6 fungal-type DNA-binding domain"/>
    <property type="match status" value="1"/>
</dbReference>
<feature type="compositionally biased region" description="Basic residues" evidence="8">
    <location>
        <begin position="839"/>
        <end position="849"/>
    </location>
</feature>
<feature type="compositionally biased region" description="Polar residues" evidence="8">
    <location>
        <begin position="149"/>
        <end position="166"/>
    </location>
</feature>
<keyword evidence="6" id="KW-0804">Transcription</keyword>
<evidence type="ECO:0000256" key="5">
    <source>
        <dbReference type="ARBA" id="ARBA00023125"/>
    </source>
</evidence>
<evidence type="ECO:0000256" key="4">
    <source>
        <dbReference type="ARBA" id="ARBA00023015"/>
    </source>
</evidence>
<dbReference type="SMART" id="SM00906">
    <property type="entry name" value="Fungal_trans"/>
    <property type="match status" value="1"/>
</dbReference>
<dbReference type="OrthoDB" id="2154091at2759"/>
<evidence type="ECO:0000259" key="9">
    <source>
        <dbReference type="PROSITE" id="PS50048"/>
    </source>
</evidence>
<feature type="compositionally biased region" description="Basic and acidic residues" evidence="8">
    <location>
        <begin position="170"/>
        <end position="188"/>
    </location>
</feature>
<dbReference type="PANTHER" id="PTHR31313">
    <property type="entry name" value="TY1 ENHANCER ACTIVATOR"/>
    <property type="match status" value="1"/>
</dbReference>
<dbReference type="PROSITE" id="PS00463">
    <property type="entry name" value="ZN2_CY6_FUNGAL_1"/>
    <property type="match status" value="1"/>
</dbReference>
<organism evidence="10 11">
    <name type="scientific">Passalora fulva</name>
    <name type="common">Tomato leaf mold</name>
    <name type="synonym">Cladosporium fulvum</name>
    <dbReference type="NCBI Taxonomy" id="5499"/>
    <lineage>
        <taxon>Eukaryota</taxon>
        <taxon>Fungi</taxon>
        <taxon>Dikarya</taxon>
        <taxon>Ascomycota</taxon>
        <taxon>Pezizomycotina</taxon>
        <taxon>Dothideomycetes</taxon>
        <taxon>Dothideomycetidae</taxon>
        <taxon>Mycosphaerellales</taxon>
        <taxon>Mycosphaerellaceae</taxon>
        <taxon>Fulvia</taxon>
    </lineage>
</organism>
<dbReference type="RefSeq" id="XP_047764743.1">
    <property type="nucleotide sequence ID" value="XM_047909424.1"/>
</dbReference>
<dbReference type="SUPFAM" id="SSF57701">
    <property type="entry name" value="Zn2/Cys6 DNA-binding domain"/>
    <property type="match status" value="1"/>
</dbReference>
<feature type="compositionally biased region" description="Basic and acidic residues" evidence="8">
    <location>
        <begin position="686"/>
        <end position="697"/>
    </location>
</feature>
<comment type="subcellular location">
    <subcellularLocation>
        <location evidence="1">Nucleus</location>
    </subcellularLocation>
</comment>
<dbReference type="PANTHER" id="PTHR31313:SF81">
    <property type="entry name" value="TY1 ENHANCER ACTIVATOR"/>
    <property type="match status" value="1"/>
</dbReference>
<evidence type="ECO:0000256" key="6">
    <source>
        <dbReference type="ARBA" id="ARBA00023163"/>
    </source>
</evidence>
<accession>A0A9Q8PDF8</accession>
<dbReference type="EMBL" id="CP090169">
    <property type="protein sequence ID" value="UJO20377.1"/>
    <property type="molecule type" value="Genomic_DNA"/>
</dbReference>
<dbReference type="GO" id="GO:0008270">
    <property type="term" value="F:zinc ion binding"/>
    <property type="evidence" value="ECO:0007669"/>
    <property type="project" value="InterPro"/>
</dbReference>
<dbReference type="InterPro" id="IPR001138">
    <property type="entry name" value="Zn2Cys6_DnaBD"/>
</dbReference>
<keyword evidence="3" id="KW-0862">Zinc</keyword>
<feature type="region of interest" description="Disordered" evidence="8">
    <location>
        <begin position="101"/>
        <end position="129"/>
    </location>
</feature>
<keyword evidence="4" id="KW-0805">Transcription regulation</keyword>
<gene>
    <name evidence="10" type="ORF">CLAFUR5_10276</name>
</gene>
<keyword evidence="5" id="KW-0238">DNA-binding</keyword>
<dbReference type="InterPro" id="IPR007219">
    <property type="entry name" value="XnlR_reg_dom"/>
</dbReference>
<evidence type="ECO:0000256" key="2">
    <source>
        <dbReference type="ARBA" id="ARBA00022723"/>
    </source>
</evidence>
<evidence type="ECO:0000313" key="11">
    <source>
        <dbReference type="Proteomes" id="UP000756132"/>
    </source>
</evidence>
<evidence type="ECO:0000256" key="3">
    <source>
        <dbReference type="ARBA" id="ARBA00022833"/>
    </source>
</evidence>
<dbReference type="InterPro" id="IPR051615">
    <property type="entry name" value="Transcr_Regulatory_Elem"/>
</dbReference>
<reference evidence="10" key="1">
    <citation type="submission" date="2021-12" db="EMBL/GenBank/DDBJ databases">
        <authorList>
            <person name="Zaccaron A."/>
            <person name="Stergiopoulos I."/>
        </authorList>
    </citation>
    <scope>NUCLEOTIDE SEQUENCE</scope>
    <source>
        <strain evidence="10">Race5_Kim</strain>
    </source>
</reference>
<evidence type="ECO:0000256" key="7">
    <source>
        <dbReference type="ARBA" id="ARBA00023242"/>
    </source>
</evidence>
<dbReference type="CDD" id="cd12148">
    <property type="entry name" value="fungal_TF_MHR"/>
    <property type="match status" value="1"/>
</dbReference>
<dbReference type="GO" id="GO:0005634">
    <property type="term" value="C:nucleus"/>
    <property type="evidence" value="ECO:0007669"/>
    <property type="project" value="UniProtKB-SubCell"/>
</dbReference>
<feature type="domain" description="Zn(2)-C6 fungal-type" evidence="9">
    <location>
        <begin position="37"/>
        <end position="69"/>
    </location>
</feature>
<proteinExistence type="predicted"/>
<feature type="region of interest" description="Disordered" evidence="8">
    <location>
        <begin position="828"/>
        <end position="849"/>
    </location>
</feature>
<feature type="region of interest" description="Disordered" evidence="8">
    <location>
        <begin position="1"/>
        <end position="33"/>
    </location>
</feature>
<evidence type="ECO:0000313" key="10">
    <source>
        <dbReference type="EMBL" id="UJO20377.1"/>
    </source>
</evidence>
<feature type="region of interest" description="Disordered" evidence="8">
    <location>
        <begin position="673"/>
        <end position="715"/>
    </location>
</feature>
<dbReference type="GeneID" id="71990154"/>
<reference evidence="10" key="2">
    <citation type="journal article" date="2022" name="Microb. Genom.">
        <title>A chromosome-scale genome assembly of the tomato pathogen Cladosporium fulvum reveals a compartmentalized genome architecture and the presence of a dispensable chromosome.</title>
        <authorList>
            <person name="Zaccaron A.Z."/>
            <person name="Chen L.H."/>
            <person name="Samaras A."/>
            <person name="Stergiopoulos I."/>
        </authorList>
    </citation>
    <scope>NUCLEOTIDE SEQUENCE</scope>
    <source>
        <strain evidence="10">Race5_Kim</strain>
    </source>
</reference>
<dbReference type="AlphaFoldDB" id="A0A9Q8PDF8"/>
<keyword evidence="11" id="KW-1185">Reference proteome</keyword>
<protein>
    <submittedName>
        <fullName evidence="10">Nitrogen assimilation transcription factor nirA</fullName>
    </submittedName>
</protein>
<dbReference type="CDD" id="cd00067">
    <property type="entry name" value="GAL4"/>
    <property type="match status" value="1"/>
</dbReference>
<dbReference type="GO" id="GO:0000981">
    <property type="term" value="F:DNA-binding transcription factor activity, RNA polymerase II-specific"/>
    <property type="evidence" value="ECO:0007669"/>
    <property type="project" value="InterPro"/>
</dbReference>
<dbReference type="Pfam" id="PF04082">
    <property type="entry name" value="Fungal_trans"/>
    <property type="match status" value="1"/>
</dbReference>
<sequence>MTDVSPMVHGNSAAAPDITPEAGSSKRQKSRHRASTACATCRERRIRCVVPPGENQCVQCQRTSTHCIIKNDDERRRPISRAYMTTLTERVALLESMLKEQGTTPPPVVYPPKTTRGSLYADGEESPARVGLAQARLNANNEHVKSEGPSPTTDPSPGYATPQTGSIAGESHKSRSDKEGSAGTSFDDKKEGLVSRLLSTHGHLSSDQLSGRMRFYGGTVNCHVYSENVTDHAKADQDRLEQARRAEKCVRSLPLETHDYLMSMFWQHYNSVLHVVHEEAFHEDREHGRTQFYSGFLHVCILAMGIRSADKTRPDMQRLALPGRESQLHREAKYMLDLELERPGGIPSISALIILGDLEVGVGRDNVGWIYSGIAIRLCYDLGLQMDSRNAGLSQREVDIRRMTLWACVVYDRYWSLFLGRPLTMKSSDLEVYSLTDQFERLGTCMPAGAEKSLHTRIYEALIDLMEIAGKIVEHAELRTQHSQTSGPDQQAYFKMAALDRELHNWVSRLPSDLRYTDDNRANAPLSFYLLHQQYHTTLILLHRPFARYDDDAVSETDEVSALDSHFSQASRAICTQSAVATAQLFWHHRQKFDGRQIFCTGMQHAGTAGTALIAALAYIPDATDRNNNMQYLEVLHLALLDMAHNYVPAERMAAVLDAVMIELRGGPISASSTTIPARRGGPSIESDRGSVKRRQTEPAISQTIRSMPPPPAPLHSQHVIDLSQHHENLPRAQSQMPGMGDYVMVTPQSAALPWPNLQAGGQLIGQQTHALLPAPGWISHVGAEFSHIPHANDLAGLPNGDMSHLNFMPFPSEDDWTRWHDSSIIGASTDLDGSSPRGRLHSTFRHPQ</sequence>
<dbReference type="GO" id="GO:0006351">
    <property type="term" value="P:DNA-templated transcription"/>
    <property type="evidence" value="ECO:0007669"/>
    <property type="project" value="InterPro"/>
</dbReference>
<dbReference type="KEGG" id="ffu:CLAFUR5_10276"/>
<name>A0A9Q8PDF8_PASFU</name>
<evidence type="ECO:0000256" key="1">
    <source>
        <dbReference type="ARBA" id="ARBA00004123"/>
    </source>
</evidence>
<keyword evidence="7" id="KW-0539">Nucleus</keyword>
<dbReference type="Proteomes" id="UP000756132">
    <property type="component" value="Chromosome 7"/>
</dbReference>
<dbReference type="GO" id="GO:0003677">
    <property type="term" value="F:DNA binding"/>
    <property type="evidence" value="ECO:0007669"/>
    <property type="project" value="UniProtKB-KW"/>
</dbReference>
<feature type="region of interest" description="Disordered" evidence="8">
    <location>
        <begin position="142"/>
        <end position="188"/>
    </location>
</feature>